<evidence type="ECO:0000313" key="2">
    <source>
        <dbReference type="Proteomes" id="UP000078512"/>
    </source>
</evidence>
<gene>
    <name evidence="1" type="ORF">K457DRAFT_16651</name>
</gene>
<name>A0A197K6Z1_9FUNG</name>
<reference evidence="1 2" key="1">
    <citation type="submission" date="2016-05" db="EMBL/GenBank/DDBJ databases">
        <title>Genome sequencing reveals origins of a unique bacterial endosymbiosis in the earliest lineages of terrestrial Fungi.</title>
        <authorList>
            <consortium name="DOE Joint Genome Institute"/>
            <person name="Uehling J."/>
            <person name="Gryganskyi A."/>
            <person name="Hameed K."/>
            <person name="Tschaplinski T."/>
            <person name="Misztal P."/>
            <person name="Wu S."/>
            <person name="Desiro A."/>
            <person name="Vande Pol N."/>
            <person name="Du Z.-Y."/>
            <person name="Zienkiewicz A."/>
            <person name="Zienkiewicz K."/>
            <person name="Morin E."/>
            <person name="Tisserant E."/>
            <person name="Splivallo R."/>
            <person name="Hainaut M."/>
            <person name="Henrissat B."/>
            <person name="Ohm R."/>
            <person name="Kuo A."/>
            <person name="Yan J."/>
            <person name="Lipzen A."/>
            <person name="Nolan M."/>
            <person name="Labutti K."/>
            <person name="Barry K."/>
            <person name="Goldstein A."/>
            <person name="Labbe J."/>
            <person name="Schadt C."/>
            <person name="Tuskan G."/>
            <person name="Grigoriev I."/>
            <person name="Martin F."/>
            <person name="Vilgalys R."/>
            <person name="Bonito G."/>
        </authorList>
    </citation>
    <scope>NUCLEOTIDE SEQUENCE [LARGE SCALE GENOMIC DNA]</scope>
    <source>
        <strain evidence="1 2">AG-77</strain>
    </source>
</reference>
<dbReference type="AlphaFoldDB" id="A0A197K6Z1"/>
<protein>
    <submittedName>
        <fullName evidence="1">Uncharacterized protein</fullName>
    </submittedName>
</protein>
<sequence>MLPFRIMGALPVQQVVRVELRVGPSRIDEPMMNMIIQRHLTTLGELRLQKDNKIFSEISVSTILKGCCNLEALHIPCTRTGGFYVTLDNALEYPWTCAKLTHLALGISGCEVPEELGVEHEDGALAER</sequence>
<organism evidence="1 2">
    <name type="scientific">Linnemannia elongata AG-77</name>
    <dbReference type="NCBI Taxonomy" id="1314771"/>
    <lineage>
        <taxon>Eukaryota</taxon>
        <taxon>Fungi</taxon>
        <taxon>Fungi incertae sedis</taxon>
        <taxon>Mucoromycota</taxon>
        <taxon>Mortierellomycotina</taxon>
        <taxon>Mortierellomycetes</taxon>
        <taxon>Mortierellales</taxon>
        <taxon>Mortierellaceae</taxon>
        <taxon>Linnemannia</taxon>
    </lineage>
</organism>
<dbReference type="OrthoDB" id="2429131at2759"/>
<dbReference type="EMBL" id="KV442026">
    <property type="protein sequence ID" value="OAQ32204.1"/>
    <property type="molecule type" value="Genomic_DNA"/>
</dbReference>
<accession>A0A197K6Z1</accession>
<proteinExistence type="predicted"/>
<evidence type="ECO:0000313" key="1">
    <source>
        <dbReference type="EMBL" id="OAQ32204.1"/>
    </source>
</evidence>
<dbReference type="Proteomes" id="UP000078512">
    <property type="component" value="Unassembled WGS sequence"/>
</dbReference>
<keyword evidence="2" id="KW-1185">Reference proteome</keyword>